<dbReference type="RefSeq" id="WP_144279386.1">
    <property type="nucleotide sequence ID" value="NZ_CP041730.1"/>
</dbReference>
<dbReference type="OrthoDB" id="5198170at2"/>
<keyword evidence="3" id="KW-1185">Reference proteome</keyword>
<feature type="coiled-coil region" evidence="1">
    <location>
        <begin position="14"/>
        <end position="48"/>
    </location>
</feature>
<evidence type="ECO:0000256" key="1">
    <source>
        <dbReference type="SAM" id="Coils"/>
    </source>
</evidence>
<reference evidence="3" key="1">
    <citation type="submission" date="2019-07" db="EMBL/GenBank/DDBJ databases">
        <title>Chitinimonas sp. nov., isolated from Ny-Alesund, arctica soil.</title>
        <authorList>
            <person name="Xu Q."/>
            <person name="Peng F."/>
        </authorList>
    </citation>
    <scope>NUCLEOTIDE SEQUENCE [LARGE SCALE GENOMIC DNA]</scope>
    <source>
        <strain evidence="3">R3-44</strain>
    </source>
</reference>
<dbReference type="EMBL" id="CP041730">
    <property type="protein sequence ID" value="QDQ27999.1"/>
    <property type="molecule type" value="Genomic_DNA"/>
</dbReference>
<evidence type="ECO:0000313" key="3">
    <source>
        <dbReference type="Proteomes" id="UP000317550"/>
    </source>
</evidence>
<accession>A0A516SIL8</accession>
<name>A0A516SIL8_9NEIS</name>
<dbReference type="Proteomes" id="UP000317550">
    <property type="component" value="Chromosome"/>
</dbReference>
<organism evidence="2 3">
    <name type="scientific">Chitinimonas arctica</name>
    <dbReference type="NCBI Taxonomy" id="2594795"/>
    <lineage>
        <taxon>Bacteria</taxon>
        <taxon>Pseudomonadati</taxon>
        <taxon>Pseudomonadota</taxon>
        <taxon>Betaproteobacteria</taxon>
        <taxon>Neisseriales</taxon>
        <taxon>Chitinibacteraceae</taxon>
        <taxon>Chitinimonas</taxon>
    </lineage>
</organism>
<gene>
    <name evidence="2" type="ORF">FNU76_17515</name>
</gene>
<sequence>MNASDLPQQRDGTRERLKERLENLRQEYQAGEAQLRALEQRSRELQQTMLRIGGAIQVLDELLGEEQVYEGA</sequence>
<dbReference type="KEGG" id="cari:FNU76_17515"/>
<dbReference type="AlphaFoldDB" id="A0A516SIL8"/>
<evidence type="ECO:0000313" key="2">
    <source>
        <dbReference type="EMBL" id="QDQ27999.1"/>
    </source>
</evidence>
<protein>
    <submittedName>
        <fullName evidence="2">Uncharacterized protein</fullName>
    </submittedName>
</protein>
<keyword evidence="1" id="KW-0175">Coiled coil</keyword>
<proteinExistence type="predicted"/>